<evidence type="ECO:0000313" key="1">
    <source>
        <dbReference type="EMBL" id="RKR90566.1"/>
    </source>
</evidence>
<proteinExistence type="predicted"/>
<dbReference type="Proteomes" id="UP000277671">
    <property type="component" value="Unassembled WGS sequence"/>
</dbReference>
<dbReference type="InterPro" id="IPR021074">
    <property type="entry name" value="Formate_DH_dsu"/>
</dbReference>
<comment type="caution">
    <text evidence="1">The sequence shown here is derived from an EMBL/GenBank/DDBJ whole genome shotgun (WGS) entry which is preliminary data.</text>
</comment>
<sequence length="73" mass="8275">MAHQVTSPSVRLANEIAAHFHHETPEKAAAQIAEHIRLFWDPRMRAELDRRVESEPDELDPLALAAARLLAEK</sequence>
<dbReference type="EMBL" id="RBKT01000001">
    <property type="protein sequence ID" value="RKR90566.1"/>
    <property type="molecule type" value="Genomic_DNA"/>
</dbReference>
<name>A0A495JNQ6_9ACTN</name>
<organism evidence="1 2">
    <name type="scientific">Micromonospora pisi</name>
    <dbReference type="NCBI Taxonomy" id="589240"/>
    <lineage>
        <taxon>Bacteria</taxon>
        <taxon>Bacillati</taxon>
        <taxon>Actinomycetota</taxon>
        <taxon>Actinomycetes</taxon>
        <taxon>Micromonosporales</taxon>
        <taxon>Micromonosporaceae</taxon>
        <taxon>Micromonospora</taxon>
    </lineage>
</organism>
<reference evidence="1 2" key="1">
    <citation type="submission" date="2018-10" db="EMBL/GenBank/DDBJ databases">
        <title>Sequencing the genomes of 1000 actinobacteria strains.</title>
        <authorList>
            <person name="Klenk H.-P."/>
        </authorList>
    </citation>
    <scope>NUCLEOTIDE SEQUENCE [LARGE SCALE GENOMIC DNA]</scope>
    <source>
        <strain evidence="1 2">DSM 45175</strain>
    </source>
</reference>
<dbReference type="Pfam" id="PF11390">
    <property type="entry name" value="FdsD"/>
    <property type="match status" value="1"/>
</dbReference>
<dbReference type="AlphaFoldDB" id="A0A495JNQ6"/>
<protein>
    <submittedName>
        <fullName evidence="1">Formate dehydrogenase delta subunit</fullName>
    </submittedName>
</protein>
<gene>
    <name evidence="1" type="ORF">BDK92_4944</name>
</gene>
<keyword evidence="2" id="KW-1185">Reference proteome</keyword>
<accession>A0A495JNQ6</accession>
<dbReference type="OrthoDB" id="7409377at2"/>
<dbReference type="RefSeq" id="WP_121158821.1">
    <property type="nucleotide sequence ID" value="NZ_RBKT01000001.1"/>
</dbReference>
<evidence type="ECO:0000313" key="2">
    <source>
        <dbReference type="Proteomes" id="UP000277671"/>
    </source>
</evidence>